<name>A0A5B7EZ97_PORTR</name>
<evidence type="ECO:0000313" key="2">
    <source>
        <dbReference type="Proteomes" id="UP000324222"/>
    </source>
</evidence>
<reference evidence="1 2" key="1">
    <citation type="submission" date="2019-05" db="EMBL/GenBank/DDBJ databases">
        <title>Another draft genome of Portunus trituberculatus and its Hox gene families provides insights of decapod evolution.</title>
        <authorList>
            <person name="Jeong J.-H."/>
            <person name="Song I."/>
            <person name="Kim S."/>
            <person name="Choi T."/>
            <person name="Kim D."/>
            <person name="Ryu S."/>
            <person name="Kim W."/>
        </authorList>
    </citation>
    <scope>NUCLEOTIDE SEQUENCE [LARGE SCALE GENOMIC DNA]</scope>
    <source>
        <tissue evidence="1">Muscle</tissue>
    </source>
</reference>
<comment type="caution">
    <text evidence="1">The sequence shown here is derived from an EMBL/GenBank/DDBJ whole genome shotgun (WGS) entry which is preliminary data.</text>
</comment>
<dbReference type="AlphaFoldDB" id="A0A5B7EZ97"/>
<evidence type="ECO:0000313" key="1">
    <source>
        <dbReference type="EMBL" id="MPC38338.1"/>
    </source>
</evidence>
<accession>A0A5B7EZ97</accession>
<gene>
    <name evidence="1" type="ORF">E2C01_031844</name>
</gene>
<sequence length="84" mass="9202">MDNGKNTNKSHLPSSQTWAAELTVNNTLLYSKSVYLARGPHWTNLVLPAVLHRHLTLLSHPTTALLSMVGTPTTTVQQTVTAPR</sequence>
<proteinExistence type="predicted"/>
<dbReference type="EMBL" id="VSRR010004042">
    <property type="protein sequence ID" value="MPC38338.1"/>
    <property type="molecule type" value="Genomic_DNA"/>
</dbReference>
<protein>
    <submittedName>
        <fullName evidence="1">Uncharacterized protein</fullName>
    </submittedName>
</protein>
<keyword evidence="2" id="KW-1185">Reference proteome</keyword>
<dbReference type="Proteomes" id="UP000324222">
    <property type="component" value="Unassembled WGS sequence"/>
</dbReference>
<organism evidence="1 2">
    <name type="scientific">Portunus trituberculatus</name>
    <name type="common">Swimming crab</name>
    <name type="synonym">Neptunus trituberculatus</name>
    <dbReference type="NCBI Taxonomy" id="210409"/>
    <lineage>
        <taxon>Eukaryota</taxon>
        <taxon>Metazoa</taxon>
        <taxon>Ecdysozoa</taxon>
        <taxon>Arthropoda</taxon>
        <taxon>Crustacea</taxon>
        <taxon>Multicrustacea</taxon>
        <taxon>Malacostraca</taxon>
        <taxon>Eumalacostraca</taxon>
        <taxon>Eucarida</taxon>
        <taxon>Decapoda</taxon>
        <taxon>Pleocyemata</taxon>
        <taxon>Brachyura</taxon>
        <taxon>Eubrachyura</taxon>
        <taxon>Portunoidea</taxon>
        <taxon>Portunidae</taxon>
        <taxon>Portuninae</taxon>
        <taxon>Portunus</taxon>
    </lineage>
</organism>